<evidence type="ECO:0000256" key="3">
    <source>
        <dbReference type="ARBA" id="ARBA00023125"/>
    </source>
</evidence>
<dbReference type="PROSITE" id="PS00350">
    <property type="entry name" value="MADS_BOX_1"/>
    <property type="match status" value="1"/>
</dbReference>
<feature type="compositionally biased region" description="Gly residues" evidence="7">
    <location>
        <begin position="102"/>
        <end position="111"/>
    </location>
</feature>
<feature type="region of interest" description="Disordered" evidence="7">
    <location>
        <begin position="240"/>
        <end position="266"/>
    </location>
</feature>
<reference evidence="9" key="1">
    <citation type="submission" date="2023-09" db="UniProtKB">
        <authorList>
            <consortium name="Ensembl"/>
        </authorList>
    </citation>
    <scope>IDENTIFICATION</scope>
</reference>
<dbReference type="Proteomes" id="UP000694891">
    <property type="component" value="Unplaced"/>
</dbReference>
<dbReference type="GO" id="GO:0005634">
    <property type="term" value="C:nucleus"/>
    <property type="evidence" value="ECO:0007669"/>
    <property type="project" value="UniProtKB-SubCell"/>
</dbReference>
<dbReference type="AlphaFoldDB" id="A0A3B5ANQ3"/>
<dbReference type="RefSeq" id="XP_008299862.1">
    <property type="nucleotide sequence ID" value="XM_008301640.1"/>
</dbReference>
<dbReference type="GO" id="GO:0010736">
    <property type="term" value="F:serum response element binding"/>
    <property type="evidence" value="ECO:0007669"/>
    <property type="project" value="UniProtKB-ARBA"/>
</dbReference>
<keyword evidence="4" id="KW-0804">Transcription</keyword>
<feature type="compositionally biased region" description="Low complexity" evidence="7">
    <location>
        <begin position="249"/>
        <end position="266"/>
    </location>
</feature>
<reference evidence="11" key="2">
    <citation type="submission" date="2025-04" db="UniProtKB">
        <authorList>
            <consortium name="RefSeq"/>
        </authorList>
    </citation>
    <scope>IDENTIFICATION</scope>
</reference>
<evidence type="ECO:0000256" key="1">
    <source>
        <dbReference type="ARBA" id="ARBA00004123"/>
    </source>
</evidence>
<dbReference type="GO" id="GO:1902895">
    <property type="term" value="P:positive regulation of miRNA transcription"/>
    <property type="evidence" value="ECO:0007669"/>
    <property type="project" value="UniProtKB-ARBA"/>
</dbReference>
<evidence type="ECO:0000256" key="4">
    <source>
        <dbReference type="ARBA" id="ARBA00023163"/>
    </source>
</evidence>
<dbReference type="PROSITE" id="PS50066">
    <property type="entry name" value="MADS_BOX_2"/>
    <property type="match status" value="1"/>
</dbReference>
<evidence type="ECO:0000256" key="6">
    <source>
        <dbReference type="ARBA" id="ARBA00072990"/>
    </source>
</evidence>
<dbReference type="GO" id="GO:0046983">
    <property type="term" value="F:protein dimerization activity"/>
    <property type="evidence" value="ECO:0007669"/>
    <property type="project" value="InterPro"/>
</dbReference>
<keyword evidence="10" id="KW-1185">Reference proteome</keyword>
<evidence type="ECO:0000256" key="7">
    <source>
        <dbReference type="SAM" id="MobiDB-lite"/>
    </source>
</evidence>
<dbReference type="SMART" id="SM00432">
    <property type="entry name" value="MADS"/>
    <property type="match status" value="1"/>
</dbReference>
<dbReference type="Gene3D" id="3.40.1810.10">
    <property type="entry name" value="Transcription factor, MADS-box"/>
    <property type="match status" value="1"/>
</dbReference>
<dbReference type="FunFam" id="3.40.1810.10:FF:000002">
    <property type="entry name" value="Serum response factor b"/>
    <property type="match status" value="1"/>
</dbReference>
<feature type="domain" description="MADS-box" evidence="8">
    <location>
        <begin position="124"/>
        <end position="184"/>
    </location>
</feature>
<dbReference type="InterPro" id="IPR033897">
    <property type="entry name" value="SRF-like_MADS-box"/>
</dbReference>
<comment type="subcellular location">
    <subcellularLocation>
        <location evidence="1">Nucleus</location>
    </subcellularLocation>
</comment>
<feature type="compositionally biased region" description="Polar residues" evidence="7">
    <location>
        <begin position="357"/>
        <end position="377"/>
    </location>
</feature>
<dbReference type="Ensembl" id="ENSSPAT00000022865.1">
    <property type="protein sequence ID" value="ENSSPAP00000022505.1"/>
    <property type="gene ID" value="ENSSPAG00000016999.1"/>
</dbReference>
<feature type="region of interest" description="Disordered" evidence="7">
    <location>
        <begin position="309"/>
        <end position="335"/>
    </location>
</feature>
<keyword evidence="2" id="KW-0805">Transcription regulation</keyword>
<feature type="region of interest" description="Disordered" evidence="7">
    <location>
        <begin position="202"/>
        <end position="225"/>
    </location>
</feature>
<organism evidence="9">
    <name type="scientific">Stegastes partitus</name>
    <name type="common">bicolor damselfish</name>
    <dbReference type="NCBI Taxonomy" id="144197"/>
    <lineage>
        <taxon>Eukaryota</taxon>
        <taxon>Metazoa</taxon>
        <taxon>Chordata</taxon>
        <taxon>Craniata</taxon>
        <taxon>Vertebrata</taxon>
        <taxon>Euteleostomi</taxon>
        <taxon>Actinopterygii</taxon>
        <taxon>Neopterygii</taxon>
        <taxon>Teleostei</taxon>
        <taxon>Neoteleostei</taxon>
        <taxon>Acanthomorphata</taxon>
        <taxon>Ovalentaria</taxon>
        <taxon>Pomacentridae</taxon>
        <taxon>Stegastes</taxon>
    </lineage>
</organism>
<dbReference type="GeneID" id="103372093"/>
<feature type="compositionally biased region" description="Basic and acidic residues" evidence="7">
    <location>
        <begin position="78"/>
        <end position="93"/>
    </location>
</feature>
<feature type="region of interest" description="Disordered" evidence="7">
    <location>
        <begin position="357"/>
        <end position="400"/>
    </location>
</feature>
<dbReference type="GO" id="GO:0000981">
    <property type="term" value="F:DNA-binding transcription factor activity, RNA polymerase II-specific"/>
    <property type="evidence" value="ECO:0007669"/>
    <property type="project" value="InterPro"/>
</dbReference>
<evidence type="ECO:0000259" key="8">
    <source>
        <dbReference type="PROSITE" id="PS50066"/>
    </source>
</evidence>
<sequence length="478" mass="49076">MLAGSGTGMGTRSGPGRAGNGTGLSSPPVNTAVPGPDSASGTDGSQFEDREYSTEVVYSGSEQDSESGEDEDAVGSGGDRRGVKRERSEREVGRQPALSSGGLSGGFGGVSPGVPGVKPGKKTRGRVKIKMEFIDNKLRRYTTFSKRKTGIMKKAYELSTLTGTQVLLLVASETGHVYTFATRKLQPMITSETGKALIQTCLNSPDSPPRSDPSSDQRMSATGFEETDLTYQVPEADGCSEGAKDVIKPPFSLPASTPSSSSSSLPLQVQTSTWQPSSSTNGTVLKTSAGVVLPGGFTLMSGASLPPGTHTIPLSQLQGPAAPGPAPTLHAPPAQPTTLLRLPATMSLSGSAVSQQLQTIQVQPSSQQASTNQSSPDIHSPASSTAVSIVSSSSSSSSSVAGHMMYPGGHTVMYAAPTPSLGDGSLAVLNTFPPTGHAQSHDPAVPQVFLTSLPPVAAQIPVSAVQLHPVGHTTANHY</sequence>
<proteinExistence type="predicted"/>
<feature type="region of interest" description="Disordered" evidence="7">
    <location>
        <begin position="1"/>
        <end position="123"/>
    </location>
</feature>
<keyword evidence="5" id="KW-0539">Nucleus</keyword>
<evidence type="ECO:0000313" key="11">
    <source>
        <dbReference type="RefSeq" id="XP_008299862.1"/>
    </source>
</evidence>
<dbReference type="Pfam" id="PF00319">
    <property type="entry name" value="SRF-TF"/>
    <property type="match status" value="1"/>
</dbReference>
<dbReference type="GO" id="GO:0042060">
    <property type="term" value="P:wound healing"/>
    <property type="evidence" value="ECO:0007669"/>
    <property type="project" value="UniProtKB-ARBA"/>
</dbReference>
<dbReference type="PANTHER" id="PTHR48019">
    <property type="entry name" value="SERUM RESPONSE FACTOR HOMOLOG"/>
    <property type="match status" value="1"/>
</dbReference>
<name>A0A3B5ANQ3_9TELE</name>
<dbReference type="InterPro" id="IPR002100">
    <property type="entry name" value="TF_MADSbox"/>
</dbReference>
<dbReference type="GO" id="GO:0002042">
    <property type="term" value="P:cell migration involved in sprouting angiogenesis"/>
    <property type="evidence" value="ECO:0007669"/>
    <property type="project" value="UniProtKB-ARBA"/>
</dbReference>
<evidence type="ECO:0000256" key="2">
    <source>
        <dbReference type="ARBA" id="ARBA00023015"/>
    </source>
</evidence>
<dbReference type="GeneTree" id="ENSGT00400000022158"/>
<dbReference type="InterPro" id="IPR050142">
    <property type="entry name" value="MADS-box/MEF2_TF"/>
</dbReference>
<dbReference type="OrthoDB" id="2284405at2759"/>
<feature type="compositionally biased region" description="Gly residues" evidence="7">
    <location>
        <begin position="1"/>
        <end position="22"/>
    </location>
</feature>
<dbReference type="STRING" id="144197.ENSSPAP00000022505"/>
<evidence type="ECO:0000313" key="9">
    <source>
        <dbReference type="Ensembl" id="ENSSPAP00000022505.1"/>
    </source>
</evidence>
<evidence type="ECO:0000313" key="10">
    <source>
        <dbReference type="Proteomes" id="UP000694891"/>
    </source>
</evidence>
<dbReference type="SUPFAM" id="SSF55455">
    <property type="entry name" value="SRF-like"/>
    <property type="match status" value="1"/>
</dbReference>
<feature type="compositionally biased region" description="Acidic residues" evidence="7">
    <location>
        <begin position="63"/>
        <end position="73"/>
    </location>
</feature>
<feature type="compositionally biased region" description="Low complexity" evidence="7">
    <location>
        <begin position="380"/>
        <end position="400"/>
    </location>
</feature>
<accession>A0A3B5ANQ3</accession>
<gene>
    <name evidence="9" type="primary">SRF</name>
    <name evidence="11" type="synonym">LOC103372093</name>
</gene>
<evidence type="ECO:0000256" key="5">
    <source>
        <dbReference type="ARBA" id="ARBA00023242"/>
    </source>
</evidence>
<protein>
    <recommendedName>
        <fullName evidence="6">Serum response factor</fullName>
    </recommendedName>
</protein>
<keyword evidence="3" id="KW-0238">DNA-binding</keyword>
<dbReference type="PRINTS" id="PR00404">
    <property type="entry name" value="MADSDOMAIN"/>
</dbReference>
<dbReference type="InterPro" id="IPR036879">
    <property type="entry name" value="TF_MADSbox_sf"/>
</dbReference>
<dbReference type="CDD" id="cd00266">
    <property type="entry name" value="MADS_SRF_like"/>
    <property type="match status" value="1"/>
</dbReference>
<dbReference type="GO" id="GO:0045944">
    <property type="term" value="P:positive regulation of transcription by RNA polymerase II"/>
    <property type="evidence" value="ECO:0007669"/>
    <property type="project" value="InterPro"/>
</dbReference>
<dbReference type="GO" id="GO:0060379">
    <property type="term" value="P:cardiac muscle cell myoblast differentiation"/>
    <property type="evidence" value="ECO:0007669"/>
    <property type="project" value="UniProtKB-ARBA"/>
</dbReference>